<feature type="compositionally biased region" description="Basic and acidic residues" evidence="1">
    <location>
        <begin position="191"/>
        <end position="208"/>
    </location>
</feature>
<proteinExistence type="predicted"/>
<organism evidence="2 3">
    <name type="scientific">Heligmosomoides polygyrus</name>
    <name type="common">Parasitic roundworm</name>
    <dbReference type="NCBI Taxonomy" id="6339"/>
    <lineage>
        <taxon>Eukaryota</taxon>
        <taxon>Metazoa</taxon>
        <taxon>Ecdysozoa</taxon>
        <taxon>Nematoda</taxon>
        <taxon>Chromadorea</taxon>
        <taxon>Rhabditida</taxon>
        <taxon>Rhabditina</taxon>
        <taxon>Rhabditomorpha</taxon>
        <taxon>Strongyloidea</taxon>
        <taxon>Heligmosomidae</taxon>
        <taxon>Heligmosomoides</taxon>
    </lineage>
</organism>
<accession>A0A183GV63</accession>
<dbReference type="AlphaFoldDB" id="A0A183GV63"/>
<name>A0A183GV63_HELPZ</name>
<evidence type="ECO:0000313" key="2">
    <source>
        <dbReference type="Proteomes" id="UP000050761"/>
    </source>
</evidence>
<sequence length="225" mass="26443">LKEYCRIINIPSQLRRTDIQELIHIEIPDLIRYDNHADRSPIAWPIPIGKTNATFSMRVKMSYEFWTWFKRTGYRHLNELNTKNNWNMRLIQEKSLFNKDKENLCLYVRNKIKQLYQSHGKAPIPMKIERDHIQLKNIGTFDPIVLGKRLNISFEDWHGISLNALIDDKIRKEGGLKHLGPLELPGLGAENTHEEGSITRKRPFEESHLSTIPEESVKRKPNREA</sequence>
<evidence type="ECO:0000256" key="1">
    <source>
        <dbReference type="SAM" id="MobiDB-lite"/>
    </source>
</evidence>
<feature type="region of interest" description="Disordered" evidence="1">
    <location>
        <begin position="181"/>
        <end position="225"/>
    </location>
</feature>
<feature type="compositionally biased region" description="Basic and acidic residues" evidence="1">
    <location>
        <begin position="215"/>
        <end position="225"/>
    </location>
</feature>
<protein>
    <submittedName>
        <fullName evidence="3">Mu-transpos_C domain-containing protein</fullName>
    </submittedName>
</protein>
<reference evidence="3" key="1">
    <citation type="submission" date="2019-09" db="UniProtKB">
        <authorList>
            <consortium name="WormBaseParasite"/>
        </authorList>
    </citation>
    <scope>IDENTIFICATION</scope>
</reference>
<keyword evidence="2" id="KW-1185">Reference proteome</keyword>
<dbReference type="WBParaSite" id="HPBE_0002658301-mRNA-1">
    <property type="protein sequence ID" value="HPBE_0002658301-mRNA-1"/>
    <property type="gene ID" value="HPBE_0002658301"/>
</dbReference>
<dbReference type="Proteomes" id="UP000050761">
    <property type="component" value="Unassembled WGS sequence"/>
</dbReference>
<evidence type="ECO:0000313" key="3">
    <source>
        <dbReference type="WBParaSite" id="HPBE_0002658301-mRNA-1"/>
    </source>
</evidence>